<keyword evidence="6 7" id="KW-0472">Membrane</keyword>
<dbReference type="InterPro" id="IPR005524">
    <property type="entry name" value="DUF318"/>
</dbReference>
<evidence type="ECO:0000256" key="3">
    <source>
        <dbReference type="ARBA" id="ARBA00022475"/>
    </source>
</evidence>
<reference evidence="9" key="1">
    <citation type="journal article" date="2009" name="Environ. Microbiol.">
        <title>Contribution of mobile genetic elements to Desulfovibrio vulgaris genome plasticity.</title>
        <authorList>
            <person name="Walker C.B."/>
            <person name="Stolyar S."/>
            <person name="Chivian D."/>
            <person name="Pinel N."/>
            <person name="Gabster J.A."/>
            <person name="Dehal P.S."/>
            <person name="He Z."/>
            <person name="Yang Z.K."/>
            <person name="Yen H.C."/>
            <person name="Zhou J."/>
            <person name="Wall J.D."/>
            <person name="Hazen T.C."/>
            <person name="Arkin A.P."/>
            <person name="Stahl D.A."/>
        </authorList>
    </citation>
    <scope>NUCLEOTIDE SEQUENCE [LARGE SCALE GENOMIC DNA]</scope>
    <source>
        <strain evidence="9">DP4</strain>
    </source>
</reference>
<keyword evidence="5 7" id="KW-1133">Transmembrane helix</keyword>
<feature type="transmembrane region" description="Helical" evidence="7">
    <location>
        <begin position="22"/>
        <end position="42"/>
    </location>
</feature>
<name>A0A0H3AA85_NITV4</name>
<dbReference type="RefSeq" id="WP_011792257.1">
    <property type="nucleotide sequence ID" value="NC_008751.1"/>
</dbReference>
<dbReference type="Proteomes" id="UP000009173">
    <property type="component" value="Chromosome"/>
</dbReference>
<feature type="transmembrane region" description="Helical" evidence="7">
    <location>
        <begin position="279"/>
        <end position="296"/>
    </location>
</feature>
<evidence type="ECO:0000256" key="4">
    <source>
        <dbReference type="ARBA" id="ARBA00022692"/>
    </source>
</evidence>
<dbReference type="HOGENOM" id="CLU_059148_0_0_7"/>
<accession>A0A0H3AA85</accession>
<sequence length="371" mass="40601">MTQCSCKNSMGPSSGDHADRKLVYIVKAAVVSVVWLFCYMMLETWAEFITLKLLRIDISTRLGSSIVFFMYDTVKILMLLVMMVYGIAWMRAGLNVERVRTYLAGKRQALGYPLAACFGAVTPFCSCSSVPLFIGFSTAGIPLGITMAFLITSPLVNEVAVVLLWGLLGWKLTLVYVGIGLLAGVFGGVCMSWVKAERWLQPFIRQAMRPAGGGLTPFAPLPSAVAPKMTWRDRHSFAKNETSSIFSRVWKWVIGGVALGAALHGYLPQEWVEETLGKGQWWSVPAAVAVGIPLYANVTGIIPVMESLLLKGMPIGTTLALCMSAVGASLPEFIMLKQVMQWRLLALFGGLLLVLFTCAGWLLNMVENILR</sequence>
<feature type="transmembrane region" description="Helical" evidence="7">
    <location>
        <begin position="249"/>
        <end position="267"/>
    </location>
</feature>
<protein>
    <submittedName>
        <fullName evidence="8">Permease</fullName>
    </submittedName>
</protein>
<evidence type="ECO:0000256" key="5">
    <source>
        <dbReference type="ARBA" id="ARBA00022989"/>
    </source>
</evidence>
<comment type="similarity">
    <text evidence="2">Belongs to the UPF0718 family.</text>
</comment>
<feature type="transmembrane region" description="Helical" evidence="7">
    <location>
        <begin position="308"/>
        <end position="330"/>
    </location>
</feature>
<comment type="subcellular location">
    <subcellularLocation>
        <location evidence="1">Cell membrane</location>
        <topology evidence="1">Multi-pass membrane protein</topology>
    </subcellularLocation>
</comment>
<keyword evidence="3" id="KW-1003">Cell membrane</keyword>
<dbReference type="PANTHER" id="PTHR42775">
    <property type="entry name" value="PERMEASE RV2963-RELATED"/>
    <property type="match status" value="1"/>
</dbReference>
<organism evidence="8 9">
    <name type="scientific">Nitratidesulfovibrio vulgaris (strain DP4)</name>
    <name type="common">Desulfovibrio vulgaris</name>
    <dbReference type="NCBI Taxonomy" id="391774"/>
    <lineage>
        <taxon>Bacteria</taxon>
        <taxon>Pseudomonadati</taxon>
        <taxon>Thermodesulfobacteriota</taxon>
        <taxon>Desulfovibrionia</taxon>
        <taxon>Desulfovibrionales</taxon>
        <taxon>Desulfovibrionaceae</taxon>
        <taxon>Nitratidesulfovibrio</taxon>
    </lineage>
</organism>
<dbReference type="InterPro" id="IPR053166">
    <property type="entry name" value="UPF0718_permease"/>
</dbReference>
<gene>
    <name evidence="8" type="ordered locus">Dvul_1442</name>
</gene>
<dbReference type="EMBL" id="CP000527">
    <property type="protein sequence ID" value="ABM28460.1"/>
    <property type="molecule type" value="Genomic_DNA"/>
</dbReference>
<feature type="transmembrane region" description="Helical" evidence="7">
    <location>
        <begin position="174"/>
        <end position="194"/>
    </location>
</feature>
<keyword evidence="4 7" id="KW-0812">Transmembrane</keyword>
<feature type="transmembrane region" description="Helical" evidence="7">
    <location>
        <begin position="62"/>
        <end position="90"/>
    </location>
</feature>
<evidence type="ECO:0000313" key="9">
    <source>
        <dbReference type="Proteomes" id="UP000009173"/>
    </source>
</evidence>
<evidence type="ECO:0000313" key="8">
    <source>
        <dbReference type="EMBL" id="ABM28460.1"/>
    </source>
</evidence>
<evidence type="ECO:0000256" key="7">
    <source>
        <dbReference type="SAM" id="Phobius"/>
    </source>
</evidence>
<feature type="transmembrane region" description="Helical" evidence="7">
    <location>
        <begin position="342"/>
        <end position="363"/>
    </location>
</feature>
<evidence type="ECO:0000256" key="2">
    <source>
        <dbReference type="ARBA" id="ARBA00006386"/>
    </source>
</evidence>
<evidence type="ECO:0000256" key="1">
    <source>
        <dbReference type="ARBA" id="ARBA00004651"/>
    </source>
</evidence>
<proteinExistence type="inferred from homology"/>
<dbReference type="PANTHER" id="PTHR42775:SF1">
    <property type="entry name" value="PERMEASE RV2963-RELATED"/>
    <property type="match status" value="1"/>
</dbReference>
<dbReference type="GO" id="GO:0005886">
    <property type="term" value="C:plasma membrane"/>
    <property type="evidence" value="ECO:0007669"/>
    <property type="project" value="UniProtKB-SubCell"/>
</dbReference>
<dbReference type="AlphaFoldDB" id="A0A0H3AA85"/>
<evidence type="ECO:0000256" key="6">
    <source>
        <dbReference type="ARBA" id="ARBA00023136"/>
    </source>
</evidence>
<dbReference type="KEGG" id="dvl:Dvul_1442"/>
<dbReference type="Pfam" id="PF03773">
    <property type="entry name" value="ArsP_1"/>
    <property type="match status" value="1"/>
</dbReference>